<organism evidence="3 4">
    <name type="scientific">Monosporascus ibericus</name>
    <dbReference type="NCBI Taxonomy" id="155417"/>
    <lineage>
        <taxon>Eukaryota</taxon>
        <taxon>Fungi</taxon>
        <taxon>Dikarya</taxon>
        <taxon>Ascomycota</taxon>
        <taxon>Pezizomycotina</taxon>
        <taxon>Sordariomycetes</taxon>
        <taxon>Xylariomycetidae</taxon>
        <taxon>Xylariales</taxon>
        <taxon>Xylariales incertae sedis</taxon>
        <taxon>Monosporascus</taxon>
    </lineage>
</organism>
<comment type="caution">
    <text evidence="3">The sequence shown here is derived from an EMBL/GenBank/DDBJ whole genome shotgun (WGS) entry which is preliminary data.</text>
</comment>
<reference evidence="3 4" key="1">
    <citation type="submission" date="2018-06" db="EMBL/GenBank/DDBJ databases">
        <title>Complete Genomes of Monosporascus.</title>
        <authorList>
            <person name="Robinson A.J."/>
            <person name="Natvig D.O."/>
        </authorList>
    </citation>
    <scope>NUCLEOTIDE SEQUENCE [LARGE SCALE GENOMIC DNA]</scope>
    <source>
        <strain evidence="3 4">CBS 110550</strain>
    </source>
</reference>
<proteinExistence type="predicted"/>
<protein>
    <submittedName>
        <fullName evidence="3">Uncharacterized protein</fullName>
    </submittedName>
</protein>
<keyword evidence="2" id="KW-0472">Membrane</keyword>
<dbReference type="Proteomes" id="UP000293360">
    <property type="component" value="Unassembled WGS sequence"/>
</dbReference>
<feature type="transmembrane region" description="Helical" evidence="2">
    <location>
        <begin position="20"/>
        <end position="38"/>
    </location>
</feature>
<keyword evidence="2" id="KW-1133">Transmembrane helix</keyword>
<evidence type="ECO:0000313" key="3">
    <source>
        <dbReference type="EMBL" id="RYP08013.1"/>
    </source>
</evidence>
<evidence type="ECO:0000256" key="2">
    <source>
        <dbReference type="SAM" id="Phobius"/>
    </source>
</evidence>
<keyword evidence="4" id="KW-1185">Reference proteome</keyword>
<dbReference type="OrthoDB" id="309640at2759"/>
<dbReference type="EMBL" id="QJNU01000075">
    <property type="protein sequence ID" value="RYP08013.1"/>
    <property type="molecule type" value="Genomic_DNA"/>
</dbReference>
<sequence>MHAGLLQLYLSREGDMTQTSPMIGFAGFVSASILVILAKSQKKRWAANADRQAKHLVPLAGWVRDAIDVLDVLGVFWERLQTLAQDLRQAAQDTLVSHTERWTYSTTDRIPDMSMAEAGCVGSGMLTGANSPVADGETLITTEYVSVSSHIRSKEPRQRSVPGTPTFTQQLVGESSLPMPSVQGSSSMAERDVEWRRAPAISQGAHDGLTAAR</sequence>
<evidence type="ECO:0000313" key="4">
    <source>
        <dbReference type="Proteomes" id="UP000293360"/>
    </source>
</evidence>
<gene>
    <name evidence="3" type="ORF">DL764_002159</name>
</gene>
<keyword evidence="2" id="KW-0812">Transmembrane</keyword>
<feature type="compositionally biased region" description="Polar residues" evidence="1">
    <location>
        <begin position="161"/>
        <end position="173"/>
    </location>
</feature>
<evidence type="ECO:0000256" key="1">
    <source>
        <dbReference type="SAM" id="MobiDB-lite"/>
    </source>
</evidence>
<dbReference type="AlphaFoldDB" id="A0A4Q4TRE2"/>
<accession>A0A4Q4TRE2</accession>
<name>A0A4Q4TRE2_9PEZI</name>
<feature type="region of interest" description="Disordered" evidence="1">
    <location>
        <begin position="152"/>
        <end position="213"/>
    </location>
</feature>